<dbReference type="InterPro" id="IPR020045">
    <property type="entry name" value="DNA_polI_H3TH"/>
</dbReference>
<proteinExistence type="predicted"/>
<dbReference type="Proteomes" id="UP000316213">
    <property type="component" value="Unassembled WGS sequence"/>
</dbReference>
<organism evidence="6 7">
    <name type="scientific">Neorhodopirellula pilleata</name>
    <dbReference type="NCBI Taxonomy" id="2714738"/>
    <lineage>
        <taxon>Bacteria</taxon>
        <taxon>Pseudomonadati</taxon>
        <taxon>Planctomycetota</taxon>
        <taxon>Planctomycetia</taxon>
        <taxon>Pirellulales</taxon>
        <taxon>Pirellulaceae</taxon>
        <taxon>Neorhodopirellula</taxon>
    </lineage>
</organism>
<name>A0A5C5ZWR8_9BACT</name>
<dbReference type="Pfam" id="PF02739">
    <property type="entry name" value="5_3_exonuc_N"/>
    <property type="match status" value="1"/>
</dbReference>
<feature type="domain" description="5'-3' exonuclease" evidence="4">
    <location>
        <begin position="4"/>
        <end position="271"/>
    </location>
</feature>
<keyword evidence="6" id="KW-0808">Transferase</keyword>
<dbReference type="CDD" id="cd09898">
    <property type="entry name" value="H3TH_53EXO"/>
    <property type="match status" value="1"/>
</dbReference>
<dbReference type="OrthoDB" id="9806424at2"/>
<dbReference type="PANTHER" id="PTHR42646">
    <property type="entry name" value="FLAP ENDONUCLEASE XNI"/>
    <property type="match status" value="1"/>
</dbReference>
<keyword evidence="2" id="KW-0378">Hydrolase</keyword>
<reference evidence="6 7" key="1">
    <citation type="submission" date="2019-02" db="EMBL/GenBank/DDBJ databases">
        <title>Deep-cultivation of Planctomycetes and their phenomic and genomic characterization uncovers novel biology.</title>
        <authorList>
            <person name="Wiegand S."/>
            <person name="Jogler M."/>
            <person name="Boedeker C."/>
            <person name="Pinto D."/>
            <person name="Vollmers J."/>
            <person name="Rivas-Marin E."/>
            <person name="Kohn T."/>
            <person name="Peeters S.H."/>
            <person name="Heuer A."/>
            <person name="Rast P."/>
            <person name="Oberbeckmann S."/>
            <person name="Bunk B."/>
            <person name="Jeske O."/>
            <person name="Meyerdierks A."/>
            <person name="Storesund J.E."/>
            <person name="Kallscheuer N."/>
            <person name="Luecker S."/>
            <person name="Lage O.M."/>
            <person name="Pohl T."/>
            <person name="Merkel B.J."/>
            <person name="Hornburger P."/>
            <person name="Mueller R.-W."/>
            <person name="Bruemmer F."/>
            <person name="Labrenz M."/>
            <person name="Spormann A.M."/>
            <person name="Op Den Camp H."/>
            <person name="Overmann J."/>
            <person name="Amann R."/>
            <person name="Jetten M.S.M."/>
            <person name="Mascher T."/>
            <person name="Medema M.H."/>
            <person name="Devos D.P."/>
            <person name="Kaster A.-K."/>
            <person name="Ovreas L."/>
            <person name="Rohde M."/>
            <person name="Galperin M.Y."/>
            <person name="Jogler C."/>
        </authorList>
    </citation>
    <scope>NUCLEOTIDE SEQUENCE [LARGE SCALE GENOMIC DNA]</scope>
    <source>
        <strain evidence="6 7">Pla100</strain>
    </source>
</reference>
<dbReference type="InterPro" id="IPR038969">
    <property type="entry name" value="FEN"/>
</dbReference>
<dbReference type="SMART" id="SM00475">
    <property type="entry name" value="53EXOc"/>
    <property type="match status" value="1"/>
</dbReference>
<evidence type="ECO:0000256" key="3">
    <source>
        <dbReference type="ARBA" id="ARBA00023125"/>
    </source>
</evidence>
<dbReference type="EMBL" id="SJPM01000015">
    <property type="protein sequence ID" value="TWT91422.1"/>
    <property type="molecule type" value="Genomic_DNA"/>
</dbReference>
<dbReference type="InterPro" id="IPR008918">
    <property type="entry name" value="HhH2"/>
</dbReference>
<dbReference type="InterPro" id="IPR036279">
    <property type="entry name" value="5-3_exonuclease_C_sf"/>
</dbReference>
<dbReference type="AlphaFoldDB" id="A0A5C5ZWR8"/>
<dbReference type="InterPro" id="IPR002421">
    <property type="entry name" value="5-3_exonuclease"/>
</dbReference>
<evidence type="ECO:0000313" key="5">
    <source>
        <dbReference type="EMBL" id="TWT91422.1"/>
    </source>
</evidence>
<sequence length="272" mass="30414">MDSRYADCWFAVDGTNLVFKDVCTGDITGSRFRRRLECLNRQWMPERIIVAFDPDDGTSFRRDLYANYKSNRGPKPEGLEHAIESAKRACYDECVDCVTVSTFEADDVLATVVNGALMVDRRVVLFSSDKDLRQLLLAGRVTQCTQLSRTGDRLNGEFLTERDMAKLNDDGRPVLGALAEQWIEYQTLRGDPGDKVPGVRGIGEEHAAELLSRYGTIDNLCQQAVKLAKVPMPEKKVLAAREDGTLDLMRELVTLRSDVPISAAMMEMEVPA</sequence>
<gene>
    <name evidence="6" type="primary">polA_3</name>
    <name evidence="5" type="synonym">polA_2</name>
    <name evidence="5" type="ORF">Pla100_52720</name>
    <name evidence="6" type="ORF">Pla100_53210</name>
</gene>
<keyword evidence="1" id="KW-0540">Nuclease</keyword>
<evidence type="ECO:0000313" key="6">
    <source>
        <dbReference type="EMBL" id="TWT91471.1"/>
    </source>
</evidence>
<dbReference type="Gene3D" id="3.40.50.1010">
    <property type="entry name" value="5'-nuclease"/>
    <property type="match status" value="1"/>
</dbReference>
<keyword evidence="7" id="KW-1185">Reference proteome</keyword>
<accession>A0A5C5ZWR8</accession>
<keyword evidence="3" id="KW-0238">DNA-binding</keyword>
<dbReference type="InterPro" id="IPR029060">
    <property type="entry name" value="PIN-like_dom_sf"/>
</dbReference>
<evidence type="ECO:0000256" key="2">
    <source>
        <dbReference type="ARBA" id="ARBA00022801"/>
    </source>
</evidence>
<protein>
    <submittedName>
        <fullName evidence="6">DNA polymerase I, thermostable</fullName>
        <ecNumber evidence="6">2.7.7.7</ecNumber>
    </submittedName>
</protein>
<dbReference type="GO" id="GO:0017108">
    <property type="term" value="F:5'-flap endonuclease activity"/>
    <property type="evidence" value="ECO:0007669"/>
    <property type="project" value="InterPro"/>
</dbReference>
<evidence type="ECO:0000313" key="7">
    <source>
        <dbReference type="Proteomes" id="UP000316213"/>
    </source>
</evidence>
<dbReference type="GO" id="GO:0033567">
    <property type="term" value="P:DNA replication, Okazaki fragment processing"/>
    <property type="evidence" value="ECO:0007669"/>
    <property type="project" value="InterPro"/>
</dbReference>
<keyword evidence="6" id="KW-0548">Nucleotidyltransferase</keyword>
<dbReference type="RefSeq" id="WP_146581352.1">
    <property type="nucleotide sequence ID" value="NZ_SJPM01000015.1"/>
</dbReference>
<dbReference type="Gene3D" id="1.10.150.20">
    <property type="entry name" value="5' to 3' exonuclease, C-terminal subdomain"/>
    <property type="match status" value="1"/>
</dbReference>
<dbReference type="SUPFAM" id="SSF47807">
    <property type="entry name" value="5' to 3' exonuclease, C-terminal subdomain"/>
    <property type="match status" value="1"/>
</dbReference>
<dbReference type="InterPro" id="IPR020046">
    <property type="entry name" value="5-3_exonucl_a-hlix_arch_N"/>
</dbReference>
<dbReference type="PANTHER" id="PTHR42646:SF2">
    <property type="entry name" value="5'-3' EXONUCLEASE FAMILY PROTEIN"/>
    <property type="match status" value="1"/>
</dbReference>
<dbReference type="EMBL" id="SJPM01000015">
    <property type="protein sequence ID" value="TWT91471.1"/>
    <property type="molecule type" value="Genomic_DNA"/>
</dbReference>
<dbReference type="SUPFAM" id="SSF88723">
    <property type="entry name" value="PIN domain-like"/>
    <property type="match status" value="1"/>
</dbReference>
<dbReference type="Pfam" id="PF01367">
    <property type="entry name" value="5_3_exonuc"/>
    <property type="match status" value="1"/>
</dbReference>
<evidence type="ECO:0000256" key="1">
    <source>
        <dbReference type="ARBA" id="ARBA00022722"/>
    </source>
</evidence>
<evidence type="ECO:0000259" key="4">
    <source>
        <dbReference type="SMART" id="SM00475"/>
    </source>
</evidence>
<dbReference type="SMART" id="SM00279">
    <property type="entry name" value="HhH2"/>
    <property type="match status" value="1"/>
</dbReference>
<dbReference type="EC" id="2.7.7.7" evidence="6"/>
<dbReference type="GO" id="GO:0003887">
    <property type="term" value="F:DNA-directed DNA polymerase activity"/>
    <property type="evidence" value="ECO:0007669"/>
    <property type="project" value="UniProtKB-EC"/>
</dbReference>
<comment type="caution">
    <text evidence="6">The sequence shown here is derived from an EMBL/GenBank/DDBJ whole genome shotgun (WGS) entry which is preliminary data.</text>
</comment>
<dbReference type="GO" id="GO:0008409">
    <property type="term" value="F:5'-3' exonuclease activity"/>
    <property type="evidence" value="ECO:0007669"/>
    <property type="project" value="InterPro"/>
</dbReference>
<dbReference type="GO" id="GO:0003677">
    <property type="term" value="F:DNA binding"/>
    <property type="evidence" value="ECO:0007669"/>
    <property type="project" value="UniProtKB-KW"/>
</dbReference>